<name>A0AA43M7S7_9BURK</name>
<evidence type="ECO:0000313" key="6">
    <source>
        <dbReference type="Proteomes" id="UP001161160"/>
    </source>
</evidence>
<dbReference type="CDD" id="cd02808">
    <property type="entry name" value="GltS_FMN"/>
    <property type="match status" value="1"/>
</dbReference>
<dbReference type="GO" id="GO:0015930">
    <property type="term" value="F:glutamate synthase activity"/>
    <property type="evidence" value="ECO:0007669"/>
    <property type="project" value="InterPro"/>
</dbReference>
<protein>
    <submittedName>
        <fullName evidence="5">Glutamate synthase domain-containing protein 2</fullName>
    </submittedName>
</protein>
<evidence type="ECO:0000259" key="4">
    <source>
        <dbReference type="Pfam" id="PF01645"/>
    </source>
</evidence>
<dbReference type="PIRSF" id="PIRSF500060">
    <property type="entry name" value="UCP500060"/>
    <property type="match status" value="1"/>
</dbReference>
<gene>
    <name evidence="5" type="ORF">M2127_001074</name>
</gene>
<dbReference type="InterPro" id="IPR002932">
    <property type="entry name" value="Glu_synthdom"/>
</dbReference>
<keyword evidence="3" id="KW-0472">Membrane</keyword>
<evidence type="ECO:0000256" key="3">
    <source>
        <dbReference type="SAM" id="Phobius"/>
    </source>
</evidence>
<feature type="transmembrane region" description="Helical" evidence="3">
    <location>
        <begin position="6"/>
        <end position="23"/>
    </location>
</feature>
<dbReference type="AlphaFoldDB" id="A0AA43M7S7"/>
<comment type="caution">
    <text evidence="5">The sequence shown here is derived from an EMBL/GenBank/DDBJ whole genome shotgun (WGS) entry which is preliminary data.</text>
</comment>
<evidence type="ECO:0000256" key="2">
    <source>
        <dbReference type="PIRNR" id="PIRNR006429"/>
    </source>
</evidence>
<dbReference type="InterPro" id="IPR024188">
    <property type="entry name" value="GltB"/>
</dbReference>
<feature type="transmembrane region" description="Helical" evidence="3">
    <location>
        <begin position="30"/>
        <end position="49"/>
    </location>
</feature>
<dbReference type="EMBL" id="JARXYA010000004">
    <property type="protein sequence ID" value="MDH6503781.1"/>
    <property type="molecule type" value="Genomic_DNA"/>
</dbReference>
<dbReference type="PANTHER" id="PTHR43819:SF1">
    <property type="entry name" value="ARCHAEAL-TYPE GLUTAMATE SYNTHASE [NADPH]"/>
    <property type="match status" value="1"/>
</dbReference>
<dbReference type="Proteomes" id="UP001161160">
    <property type="component" value="Unassembled WGS sequence"/>
</dbReference>
<sequence length="537" mass="59628">MTRYFVWQLSIAMSLYFGVLLVLEGASKNTLIPLCIFFALSVVGVIDQLQKKHAILRNYPIIGHLRFWLEFIRPEIRQYFLESDSEKLPFSRNQRALVYQRSKNLSDQRPFGTIENVYRNGYEWLSYSNSPSQVVIKPNDLRVSIGSETCSQPYSISVFNISAMSFGSLSANAILALNKGAKLGGFAQDTGEGSVSEYHKVHDGDLIWEIGSGYFGCRTEDGHFDMNKFIHVASDPQIKMIEIKLSQGAKPGHGGILPAAKITPEIAQTRGVPMGVDCISPSRHTAFNSPVEMLQFIATLREKSNGKPVGFKMCVGKPEDWFAILKAMIETKLTPDFIVVDGSEGGTGAAPVEFIDHIGMPMRDSLRLIHATLLGANLRDIIRIGAAGKIISAFDIVRVCSIGADWCNSARGFMFAIGCIQSRTCNTDMCPTGVATQNQLRQKALDPIDKGQRVYHYHQNTLHALSEILMAAGLSHTSELNPDYIMKRDENSVAQPFSKNLMHMEAGALIDQSPELAFKADYQYLARAWRCANPSQW</sequence>
<accession>A0AA43M7S7</accession>
<organism evidence="5 6">
    <name type="scientific">Polynucleobacter sphagniphilus</name>
    <dbReference type="NCBI Taxonomy" id="1743169"/>
    <lineage>
        <taxon>Bacteria</taxon>
        <taxon>Pseudomonadati</taxon>
        <taxon>Pseudomonadota</taxon>
        <taxon>Betaproteobacteria</taxon>
        <taxon>Burkholderiales</taxon>
        <taxon>Burkholderiaceae</taxon>
        <taxon>Polynucleobacter</taxon>
    </lineage>
</organism>
<feature type="domain" description="Glutamate synthase" evidence="4">
    <location>
        <begin position="131"/>
        <end position="474"/>
    </location>
</feature>
<dbReference type="PIRSF" id="PIRSF006429">
    <property type="entry name" value="GOGAT_lg_2"/>
    <property type="match status" value="1"/>
</dbReference>
<reference evidence="5" key="1">
    <citation type="submission" date="2023-04" db="EMBL/GenBank/DDBJ databases">
        <title>Genome Encyclopedia of Bacteria and Archaea VI: Functional Genomics of Type Strains.</title>
        <authorList>
            <person name="Whitman W."/>
        </authorList>
    </citation>
    <scope>NUCLEOTIDE SEQUENCE</scope>
    <source>
        <strain evidence="5">Enz.4-51</strain>
    </source>
</reference>
<dbReference type="RefSeq" id="WP_280756687.1">
    <property type="nucleotide sequence ID" value="NZ_JARXXW010000012.1"/>
</dbReference>
<dbReference type="SUPFAM" id="SSF51395">
    <property type="entry name" value="FMN-linked oxidoreductases"/>
    <property type="match status" value="1"/>
</dbReference>
<dbReference type="Gene3D" id="3.20.20.70">
    <property type="entry name" value="Aldolase class I"/>
    <property type="match status" value="1"/>
</dbReference>
<evidence type="ECO:0000256" key="1">
    <source>
        <dbReference type="ARBA" id="ARBA00009716"/>
    </source>
</evidence>
<dbReference type="PANTHER" id="PTHR43819">
    <property type="entry name" value="ARCHAEAL-TYPE GLUTAMATE SYNTHASE [NADPH]"/>
    <property type="match status" value="1"/>
</dbReference>
<comment type="similarity">
    <text evidence="1 2">Belongs to the glutamate synthase family.</text>
</comment>
<dbReference type="InterPro" id="IPR027283">
    <property type="entry name" value="YerD"/>
</dbReference>
<dbReference type="GO" id="GO:0006537">
    <property type="term" value="P:glutamate biosynthetic process"/>
    <property type="evidence" value="ECO:0007669"/>
    <property type="project" value="InterPro"/>
</dbReference>
<dbReference type="Pfam" id="PF01645">
    <property type="entry name" value="Glu_synthase"/>
    <property type="match status" value="1"/>
</dbReference>
<keyword evidence="3" id="KW-0812">Transmembrane</keyword>
<keyword evidence="3" id="KW-1133">Transmembrane helix</keyword>
<evidence type="ECO:0000313" key="5">
    <source>
        <dbReference type="EMBL" id="MDH6503781.1"/>
    </source>
</evidence>
<keyword evidence="6" id="KW-1185">Reference proteome</keyword>
<proteinExistence type="inferred from homology"/>
<dbReference type="InterPro" id="IPR013785">
    <property type="entry name" value="Aldolase_TIM"/>
</dbReference>